<dbReference type="Pfam" id="PF00350">
    <property type="entry name" value="Dynamin_N"/>
    <property type="match status" value="2"/>
</dbReference>
<dbReference type="Proteomes" id="UP001595279">
    <property type="component" value="Unassembled WGS sequence"/>
</dbReference>
<dbReference type="InterPro" id="IPR027417">
    <property type="entry name" value="P-loop_NTPase"/>
</dbReference>
<feature type="domain" description="Dynamin N-terminal" evidence="8">
    <location>
        <begin position="623"/>
        <end position="847"/>
    </location>
</feature>
<feature type="coiled-coil region" evidence="6">
    <location>
        <begin position="480"/>
        <end position="524"/>
    </location>
</feature>
<evidence type="ECO:0000256" key="4">
    <source>
        <dbReference type="ARBA" id="ARBA00023134"/>
    </source>
</evidence>
<dbReference type="EMBL" id="JBHRSA010000004">
    <property type="protein sequence ID" value="MFC3038867.1"/>
    <property type="molecule type" value="Genomic_DNA"/>
</dbReference>
<dbReference type="Gene3D" id="3.40.50.300">
    <property type="entry name" value="P-loop containing nucleotide triphosphate hydrolases"/>
    <property type="match status" value="3"/>
</dbReference>
<keyword evidence="3" id="KW-0378">Hydrolase</keyword>
<feature type="region of interest" description="Disordered" evidence="7">
    <location>
        <begin position="553"/>
        <end position="572"/>
    </location>
</feature>
<dbReference type="PANTHER" id="PTHR10465">
    <property type="entry name" value="TRANSMEMBRANE GTPASE FZO1"/>
    <property type="match status" value="1"/>
</dbReference>
<evidence type="ECO:0000256" key="5">
    <source>
        <dbReference type="ARBA" id="ARBA00023136"/>
    </source>
</evidence>
<evidence type="ECO:0000256" key="2">
    <source>
        <dbReference type="ARBA" id="ARBA00022741"/>
    </source>
</evidence>
<accession>A0ABV7CR35</accession>
<dbReference type="PANTHER" id="PTHR10465:SF0">
    <property type="entry name" value="SARCALUMENIN"/>
    <property type="match status" value="1"/>
</dbReference>
<dbReference type="InterPro" id="IPR045063">
    <property type="entry name" value="Dynamin_N"/>
</dbReference>
<evidence type="ECO:0000313" key="9">
    <source>
        <dbReference type="EMBL" id="MFC3038867.1"/>
    </source>
</evidence>
<organism evidence="9 10">
    <name type="scientific">Virgibacillus xinjiangensis</name>
    <dbReference type="NCBI Taxonomy" id="393090"/>
    <lineage>
        <taxon>Bacteria</taxon>
        <taxon>Bacillati</taxon>
        <taxon>Bacillota</taxon>
        <taxon>Bacilli</taxon>
        <taxon>Bacillales</taxon>
        <taxon>Bacillaceae</taxon>
        <taxon>Virgibacillus</taxon>
    </lineage>
</organism>
<evidence type="ECO:0000256" key="1">
    <source>
        <dbReference type="ARBA" id="ARBA00004370"/>
    </source>
</evidence>
<keyword evidence="4" id="KW-0342">GTP-binding</keyword>
<dbReference type="SUPFAM" id="SSF52540">
    <property type="entry name" value="P-loop containing nucleoside triphosphate hydrolases"/>
    <property type="match status" value="2"/>
</dbReference>
<feature type="domain" description="Dynamin N-terminal" evidence="8">
    <location>
        <begin position="52"/>
        <end position="206"/>
    </location>
</feature>
<gene>
    <name evidence="9" type="ORF">ACFOGI_01200</name>
</gene>
<evidence type="ECO:0000259" key="8">
    <source>
        <dbReference type="Pfam" id="PF00350"/>
    </source>
</evidence>
<dbReference type="InterPro" id="IPR027094">
    <property type="entry name" value="Mitofusin_fam"/>
</dbReference>
<evidence type="ECO:0000256" key="7">
    <source>
        <dbReference type="SAM" id="MobiDB-lite"/>
    </source>
</evidence>
<comment type="caution">
    <text evidence="9">The sequence shown here is derived from an EMBL/GenBank/DDBJ whole genome shotgun (WGS) entry which is preliminary data.</text>
</comment>
<dbReference type="RefSeq" id="WP_390267169.1">
    <property type="nucleotide sequence ID" value="NZ_JBHRSA010000004.1"/>
</dbReference>
<evidence type="ECO:0000256" key="6">
    <source>
        <dbReference type="SAM" id="Coils"/>
    </source>
</evidence>
<reference evidence="10" key="1">
    <citation type="journal article" date="2019" name="Int. J. Syst. Evol. Microbiol.">
        <title>The Global Catalogue of Microorganisms (GCM) 10K type strain sequencing project: providing services to taxonomists for standard genome sequencing and annotation.</title>
        <authorList>
            <consortium name="The Broad Institute Genomics Platform"/>
            <consortium name="The Broad Institute Genome Sequencing Center for Infectious Disease"/>
            <person name="Wu L."/>
            <person name="Ma J."/>
        </authorList>
    </citation>
    <scope>NUCLEOTIDE SEQUENCE [LARGE SCALE GENOMIC DNA]</scope>
    <source>
        <strain evidence="10">KCTC 13128</strain>
    </source>
</reference>
<proteinExistence type="predicted"/>
<evidence type="ECO:0000256" key="3">
    <source>
        <dbReference type="ARBA" id="ARBA00022801"/>
    </source>
</evidence>
<feature type="coiled-coil region" evidence="6">
    <location>
        <begin position="301"/>
        <end position="335"/>
    </location>
</feature>
<protein>
    <submittedName>
        <fullName evidence="9">Dynamin family protein</fullName>
    </submittedName>
</protein>
<evidence type="ECO:0000313" key="10">
    <source>
        <dbReference type="Proteomes" id="UP001595279"/>
    </source>
</evidence>
<keyword evidence="6" id="KW-0175">Coiled coil</keyword>
<dbReference type="CDD" id="cd09912">
    <property type="entry name" value="DLP_2"/>
    <property type="match status" value="2"/>
</dbReference>
<keyword evidence="5" id="KW-0472">Membrane</keyword>
<sequence>MKTLPVKDAIRPRIKLDQLVALYKVMKNHGDRLNAEKIGELYEKLKNEELVISFAGHFSAGKSSMINYLLGADILPKSPIPTSANVVKISSGKGTARVYFRRHHPVEYQEPYDMDMIKEYSKDKDAIERIEISTAKELVRPGVSFVDTPGIDAADDADRIMTESSLHLVDVLYYVMDYNHVQSEVNLHFLRSLQQKEIPYYVIINQVDKHDEQEIPFEQFHTSVTDTFRQWGLQPSRIYYSSLFDPNAPHNEVEDIKTSVKQVMKKKDSFFHIEHSVKQVVADHKKELIKRYEDQLPEGENDAEMGELEEWESKLEETEAEAEQLEKAFQQEMQQTLKNAYLMPADLRETARLYLESQQSDFKIGLFNSKKKTQEERQARAERFIGALNKNAETAIQWKLRDKFARLVKEYGVNESNIDQTIQEITVAYRPGDAERLIKPGAKVTGDYLLNYTNDVGADIKSKFKQKFLKLLPSLRDAIVEKNRKTTEDLKQKIEKLKKQKHIEEEQHRLKKELDEQLHHLEAQLQAPATDREDWELIEGTLTSNQEFLQPDEVEEQQTISQNTPDREMTDISTERDDTLSVHDVLQDIEKTIQTINGLPGFQGHIDDLRSKQNRLTDRSFTIALFGAFSAGKSSFANALLGQQALPVSPNPTTAAVNRIRPVTKDHPHGTVTVKIKDHEAIKNDLLLMTKIFQPEDKKTEELLEWIEKEGIHRNNKLDSMYQSYLTAMLRGYSQIKDRIGNQVDITLDEFSAYVTDETKACYIESIDLYFDSSLTRQGITLVDTPGADSVNARHTNVAFDYIKHADAILYVTYYNHALSRADKDFLMQLGRVKEAFELDKMFFIVNAADLAADEEELSMVTNYVEEQLVELGIRFPRLFPVSSKRSLKEKQDGTKLNSQIREFEERFHQFISQDLQRLTIQSAAMDVYHAYRTLNHYVESLSLNEKERKARKEKLRSNMELINETINEWDTSLDETKIAQKVEKQIYYVLERLSIRFHDMFKEMFNPTTITESGRKAQEQLKQSLQKLLDYSGYELLQEVQAVSLRIESFLRTLEKESHDSLAKDLEKIDGTFFLPEAGEQEIETPSYKQAFSQLKPAEFKHILAGYNGTKAFFVKNEKEMMKDKIYQELEPYAQQYLDHNRTKMEKHYCTAWKNRVDHFKQTAKSYAEQHLNNHLEMMNAPVDLDRLKDKEKVLREISKKLN</sequence>
<keyword evidence="10" id="KW-1185">Reference proteome</keyword>
<comment type="subcellular location">
    <subcellularLocation>
        <location evidence="1">Membrane</location>
    </subcellularLocation>
</comment>
<name>A0ABV7CR35_9BACI</name>
<keyword evidence="2" id="KW-0547">Nucleotide-binding</keyword>